<protein>
    <recommendedName>
        <fullName evidence="2">histidine kinase</fullName>
        <ecNumber evidence="2">2.7.13.3</ecNumber>
    </recommendedName>
</protein>
<dbReference type="InterPro" id="IPR018060">
    <property type="entry name" value="HTH_AraC"/>
</dbReference>
<feature type="region of interest" description="Disordered" evidence="14">
    <location>
        <begin position="621"/>
        <end position="640"/>
    </location>
</feature>
<keyword evidence="20" id="KW-1185">Reference proteome</keyword>
<dbReference type="Proteomes" id="UP000384372">
    <property type="component" value="Unassembled WGS sequence"/>
</dbReference>
<evidence type="ECO:0000313" key="20">
    <source>
        <dbReference type="Proteomes" id="UP000384372"/>
    </source>
</evidence>
<dbReference type="Gene3D" id="1.10.287.130">
    <property type="match status" value="1"/>
</dbReference>
<dbReference type="InterPro" id="IPR028082">
    <property type="entry name" value="Peripla_BP_I"/>
</dbReference>
<evidence type="ECO:0000313" key="19">
    <source>
        <dbReference type="EMBL" id="MQP10740.1"/>
    </source>
</evidence>
<dbReference type="Pfam" id="PF12833">
    <property type="entry name" value="HTH_18"/>
    <property type="match status" value="1"/>
</dbReference>
<dbReference type="InterPro" id="IPR018062">
    <property type="entry name" value="HTH_AraC-typ_CS"/>
</dbReference>
<feature type="coiled-coil region" evidence="13">
    <location>
        <begin position="368"/>
        <end position="395"/>
    </location>
</feature>
<evidence type="ECO:0000256" key="15">
    <source>
        <dbReference type="SAM" id="Phobius"/>
    </source>
</evidence>
<evidence type="ECO:0000256" key="13">
    <source>
        <dbReference type="SAM" id="Coils"/>
    </source>
</evidence>
<dbReference type="SUPFAM" id="SSF52172">
    <property type="entry name" value="CheY-like"/>
    <property type="match status" value="1"/>
</dbReference>
<keyword evidence="13" id="KW-0175">Coiled coil</keyword>
<keyword evidence="11" id="KW-0804">Transcription</keyword>
<dbReference type="Gene3D" id="3.30.565.10">
    <property type="entry name" value="Histidine kinase-like ATPase, C-terminal domain"/>
    <property type="match status" value="1"/>
</dbReference>
<dbReference type="GO" id="GO:0043565">
    <property type="term" value="F:sequence-specific DNA binding"/>
    <property type="evidence" value="ECO:0007669"/>
    <property type="project" value="InterPro"/>
</dbReference>
<keyword evidence="15" id="KW-0812">Transmembrane</keyword>
<evidence type="ECO:0000256" key="2">
    <source>
        <dbReference type="ARBA" id="ARBA00012438"/>
    </source>
</evidence>
<dbReference type="InterPro" id="IPR011006">
    <property type="entry name" value="CheY-like_superfamily"/>
</dbReference>
<dbReference type="SMART" id="SM00388">
    <property type="entry name" value="HisKA"/>
    <property type="match status" value="1"/>
</dbReference>
<evidence type="ECO:0000256" key="9">
    <source>
        <dbReference type="ARBA" id="ARBA00023015"/>
    </source>
</evidence>
<dbReference type="InterPro" id="IPR005467">
    <property type="entry name" value="His_kinase_dom"/>
</dbReference>
<dbReference type="SUPFAM" id="SSF53822">
    <property type="entry name" value="Periplasmic binding protein-like I"/>
    <property type="match status" value="1"/>
</dbReference>
<dbReference type="Pfam" id="PF00072">
    <property type="entry name" value="Response_reg"/>
    <property type="match status" value="1"/>
</dbReference>
<comment type="catalytic activity">
    <reaction evidence="1">
        <text>ATP + protein L-histidine = ADP + protein N-phospho-L-histidine.</text>
        <dbReference type="EC" id="2.7.13.3"/>
    </reaction>
</comment>
<reference evidence="19 20" key="1">
    <citation type="submission" date="2019-09" db="EMBL/GenBank/DDBJ databases">
        <title>Distinct polysaccharide growth profiles of human intestinal Prevotella copri isolates.</title>
        <authorList>
            <person name="Fehlner-Peach H."/>
            <person name="Magnabosco C."/>
            <person name="Raghavan V."/>
            <person name="Scher J.U."/>
            <person name="Tett A."/>
            <person name="Cox L.M."/>
            <person name="Gottsegen C."/>
            <person name="Watters A."/>
            <person name="Wiltshire- Gordon J.D."/>
            <person name="Segata N."/>
            <person name="Bonneau R."/>
            <person name="Littman D.R."/>
        </authorList>
    </citation>
    <scope>NUCLEOTIDE SEQUENCE [LARGE SCALE GENOMIC DNA]</scope>
    <source>
        <strain evidence="20">iAQ1173</strain>
    </source>
</reference>
<accession>A0A6A7W8D6</accession>
<dbReference type="GO" id="GO:0000155">
    <property type="term" value="F:phosphorelay sensor kinase activity"/>
    <property type="evidence" value="ECO:0007669"/>
    <property type="project" value="InterPro"/>
</dbReference>
<feature type="domain" description="HTH araC/xylS-type" evidence="16">
    <location>
        <begin position="815"/>
        <end position="914"/>
    </location>
</feature>
<gene>
    <name evidence="19" type="ORF">F7D20_01915</name>
</gene>
<dbReference type="RefSeq" id="WP_158462606.1">
    <property type="nucleotide sequence ID" value="NZ_VZAD01000018.1"/>
</dbReference>
<feature type="domain" description="Response regulatory" evidence="18">
    <location>
        <begin position="665"/>
        <end position="780"/>
    </location>
</feature>
<dbReference type="PROSITE" id="PS00041">
    <property type="entry name" value="HTH_ARAC_FAMILY_1"/>
    <property type="match status" value="1"/>
</dbReference>
<dbReference type="InterPro" id="IPR001789">
    <property type="entry name" value="Sig_transdc_resp-reg_receiver"/>
</dbReference>
<dbReference type="Pfam" id="PF00512">
    <property type="entry name" value="HisKA"/>
    <property type="match status" value="1"/>
</dbReference>
<dbReference type="SMART" id="SM00387">
    <property type="entry name" value="HATPase_c"/>
    <property type="match status" value="1"/>
</dbReference>
<dbReference type="SMART" id="SM00342">
    <property type="entry name" value="HTH_ARAC"/>
    <property type="match status" value="1"/>
</dbReference>
<dbReference type="PROSITE" id="PS50110">
    <property type="entry name" value="RESPONSE_REGULATORY"/>
    <property type="match status" value="1"/>
</dbReference>
<dbReference type="EMBL" id="VZAD01000018">
    <property type="protein sequence ID" value="MQP10740.1"/>
    <property type="molecule type" value="Genomic_DNA"/>
</dbReference>
<dbReference type="InterPro" id="IPR036890">
    <property type="entry name" value="HATPase_C_sf"/>
</dbReference>
<dbReference type="FunFam" id="3.40.50.2300:FF:000138">
    <property type="entry name" value="Two-component system sensor histidine kinase/response regulator"/>
    <property type="match status" value="1"/>
</dbReference>
<feature type="domain" description="Histidine kinase" evidence="17">
    <location>
        <begin position="402"/>
        <end position="616"/>
    </location>
</feature>
<dbReference type="SMART" id="SM00448">
    <property type="entry name" value="REC"/>
    <property type="match status" value="1"/>
</dbReference>
<evidence type="ECO:0000259" key="17">
    <source>
        <dbReference type="PROSITE" id="PS50109"/>
    </source>
</evidence>
<dbReference type="CDD" id="cd06308">
    <property type="entry name" value="PBP1_sensor_kinase-like"/>
    <property type="match status" value="1"/>
</dbReference>
<dbReference type="PANTHER" id="PTHR43547:SF2">
    <property type="entry name" value="HYBRID SIGNAL TRANSDUCTION HISTIDINE KINASE C"/>
    <property type="match status" value="1"/>
</dbReference>
<dbReference type="CDD" id="cd00082">
    <property type="entry name" value="HisKA"/>
    <property type="match status" value="1"/>
</dbReference>
<keyword evidence="5" id="KW-0547">Nucleotide-binding</keyword>
<keyword evidence="3 12" id="KW-0597">Phosphoprotein</keyword>
<evidence type="ECO:0000256" key="8">
    <source>
        <dbReference type="ARBA" id="ARBA00023012"/>
    </source>
</evidence>
<organism evidence="19 20">
    <name type="scientific">Segatella copri</name>
    <dbReference type="NCBI Taxonomy" id="165179"/>
    <lineage>
        <taxon>Bacteria</taxon>
        <taxon>Pseudomonadati</taxon>
        <taxon>Bacteroidota</taxon>
        <taxon>Bacteroidia</taxon>
        <taxon>Bacteroidales</taxon>
        <taxon>Prevotellaceae</taxon>
        <taxon>Segatella</taxon>
    </lineage>
</organism>
<dbReference type="GO" id="GO:0003700">
    <property type="term" value="F:DNA-binding transcription factor activity"/>
    <property type="evidence" value="ECO:0007669"/>
    <property type="project" value="InterPro"/>
</dbReference>
<dbReference type="FunFam" id="1.10.287.130:FF:000045">
    <property type="entry name" value="Two-component system sensor histidine kinase/response regulator"/>
    <property type="match status" value="1"/>
</dbReference>
<dbReference type="InterPro" id="IPR003661">
    <property type="entry name" value="HisK_dim/P_dom"/>
</dbReference>
<dbReference type="InterPro" id="IPR004358">
    <property type="entry name" value="Sig_transdc_His_kin-like_C"/>
</dbReference>
<keyword evidence="15" id="KW-1133">Transmembrane helix</keyword>
<dbReference type="InterPro" id="IPR009057">
    <property type="entry name" value="Homeodomain-like_sf"/>
</dbReference>
<dbReference type="Pfam" id="PF13407">
    <property type="entry name" value="Peripla_BP_4"/>
    <property type="match status" value="1"/>
</dbReference>
<dbReference type="PROSITE" id="PS51257">
    <property type="entry name" value="PROKAR_LIPOPROTEIN"/>
    <property type="match status" value="1"/>
</dbReference>
<feature type="modified residue" description="4-aspartylphosphate" evidence="12">
    <location>
        <position position="713"/>
    </location>
</feature>
<keyword evidence="8" id="KW-0902">Two-component regulatory system</keyword>
<dbReference type="InterPro" id="IPR003594">
    <property type="entry name" value="HATPase_dom"/>
</dbReference>
<dbReference type="SUPFAM" id="SSF55874">
    <property type="entry name" value="ATPase domain of HSP90 chaperone/DNA topoisomerase II/histidine kinase"/>
    <property type="match status" value="1"/>
</dbReference>
<dbReference type="FunFam" id="3.30.565.10:FF:000037">
    <property type="entry name" value="Hybrid sensor histidine kinase/response regulator"/>
    <property type="match status" value="1"/>
</dbReference>
<comment type="caution">
    <text evidence="19">The sequence shown here is derived from an EMBL/GenBank/DDBJ whole genome shotgun (WGS) entry which is preliminary data.</text>
</comment>
<dbReference type="Gene3D" id="3.40.50.2300">
    <property type="match status" value="3"/>
</dbReference>
<keyword evidence="9" id="KW-0805">Transcription regulation</keyword>
<keyword evidence="15" id="KW-0472">Membrane</keyword>
<name>A0A6A7W8D6_9BACT</name>
<keyword evidence="4" id="KW-0808">Transferase</keyword>
<dbReference type="SUPFAM" id="SSF47384">
    <property type="entry name" value="Homodimeric domain of signal transducing histidine kinase"/>
    <property type="match status" value="1"/>
</dbReference>
<dbReference type="SUPFAM" id="SSF46689">
    <property type="entry name" value="Homeodomain-like"/>
    <property type="match status" value="1"/>
</dbReference>
<keyword evidence="6" id="KW-0418">Kinase</keyword>
<dbReference type="EC" id="2.7.13.3" evidence="2"/>
<keyword evidence="10" id="KW-0238">DNA-binding</keyword>
<keyword evidence="7" id="KW-0067">ATP-binding</keyword>
<dbReference type="PANTHER" id="PTHR43547">
    <property type="entry name" value="TWO-COMPONENT HISTIDINE KINASE"/>
    <property type="match status" value="1"/>
</dbReference>
<evidence type="ECO:0000256" key="12">
    <source>
        <dbReference type="PROSITE-ProRule" id="PRU00169"/>
    </source>
</evidence>
<evidence type="ECO:0000259" key="18">
    <source>
        <dbReference type="PROSITE" id="PS50110"/>
    </source>
</evidence>
<evidence type="ECO:0000256" key="10">
    <source>
        <dbReference type="ARBA" id="ARBA00023125"/>
    </source>
</evidence>
<evidence type="ECO:0000256" key="4">
    <source>
        <dbReference type="ARBA" id="ARBA00022679"/>
    </source>
</evidence>
<evidence type="ECO:0000256" key="7">
    <source>
        <dbReference type="ARBA" id="ARBA00022840"/>
    </source>
</evidence>
<evidence type="ECO:0000256" key="11">
    <source>
        <dbReference type="ARBA" id="ARBA00023163"/>
    </source>
</evidence>
<evidence type="ECO:0000256" key="1">
    <source>
        <dbReference type="ARBA" id="ARBA00000085"/>
    </source>
</evidence>
<sequence length="914" mass="102641">MTTKWNFRIGSLYLIILCSLLLCSCGNKPKKYIIGVSQCSMDTWREKLNSELKTAEYLNDSVEVRLASADDDNASQLSQINYFIDQGVSLLIVSPNQVNAISPALERAQQKGIPVILVDRKTQSKKYTAFVGCNNYLLGKLAGNYIAQRLKGKGRIVEIRGLDASSPAIDRHRGFVDALNAYPDLQIVASESGDWKEQSGSEVMKRVLSKTQDFDYVFAQNDRMAYGAYKVAREHGLQDKCRFVGVDGLAGKHGGLELVRQGVLEASMLYPTKGDEVIALAMKILRHEPFARDNYLSTSIVTRNNAELILMEAKDSERQRSSLDMLHRKVSQYNSAYHVQRFFTLGLVLLVVLIVVVAIYMFRSYLVKTRLNEQLAQSNDELKRLNEEVLELTHSRLVFFTNISHELRTPLTLIADPVEMLLDDRSIKGRSRELLQMVQRNALSLQQLVGSILDFRKIQNGKMELSLSRFDLPEALHQWTGDFAMTAQRKKIQMHLDTSHFSSADVVADEEKLARIVFNLLSNALKYTPAGGFIHVSLADEGERLRIEVKDSGKGIDKEELTKVFERFFQAKGAASGTGIGLALVKSFVELHHGEVRVESEPGKGTCFIVLLPRQQEGFVEEPQSEAADKSSSFSDDGSLQYIDDGERHGGKLQQIISEHVEKPTILIIDDNNDIRQYERTLLQDYYFVLEASDGREGLEIARKEVPDLVICDVMMPVMDGLEFTQQLKTNTATSHIPVIMLTAKNLEEHRAEGYEQGADSYITKPFHSKVLLARVENLLHQRAHLRQLFAQGAAEGKETEEVSRLDDRDKAFVKQLHDIIKSNMGNSDFGVEDIGAEIGLSRVQLYRKVKAITGSSVVDLLRKARLAKARRLLEANSMNISEVAYEVGFSSPSYFTKCFKDEYGMLPGDVTNG</sequence>
<dbReference type="Gene3D" id="1.10.10.60">
    <property type="entry name" value="Homeodomain-like"/>
    <property type="match status" value="1"/>
</dbReference>
<evidence type="ECO:0000256" key="5">
    <source>
        <dbReference type="ARBA" id="ARBA00022741"/>
    </source>
</evidence>
<evidence type="ECO:0000256" key="14">
    <source>
        <dbReference type="SAM" id="MobiDB-lite"/>
    </source>
</evidence>
<dbReference type="PROSITE" id="PS50109">
    <property type="entry name" value="HIS_KIN"/>
    <property type="match status" value="1"/>
</dbReference>
<proteinExistence type="predicted"/>
<dbReference type="Pfam" id="PF02518">
    <property type="entry name" value="HATPase_c"/>
    <property type="match status" value="1"/>
</dbReference>
<dbReference type="OrthoDB" id="358279at2"/>
<feature type="transmembrane region" description="Helical" evidence="15">
    <location>
        <begin position="342"/>
        <end position="362"/>
    </location>
</feature>
<evidence type="ECO:0000256" key="6">
    <source>
        <dbReference type="ARBA" id="ARBA00022777"/>
    </source>
</evidence>
<dbReference type="PROSITE" id="PS01124">
    <property type="entry name" value="HTH_ARAC_FAMILY_2"/>
    <property type="match status" value="1"/>
</dbReference>
<dbReference type="InterPro" id="IPR025997">
    <property type="entry name" value="SBP_2_dom"/>
</dbReference>
<evidence type="ECO:0000259" key="16">
    <source>
        <dbReference type="PROSITE" id="PS01124"/>
    </source>
</evidence>
<dbReference type="PRINTS" id="PR00344">
    <property type="entry name" value="BCTRLSENSOR"/>
</dbReference>
<evidence type="ECO:0000256" key="3">
    <source>
        <dbReference type="ARBA" id="ARBA00022553"/>
    </source>
</evidence>
<dbReference type="InterPro" id="IPR036097">
    <property type="entry name" value="HisK_dim/P_sf"/>
</dbReference>
<dbReference type="AlphaFoldDB" id="A0A6A7W8D6"/>
<dbReference type="GO" id="GO:0005524">
    <property type="term" value="F:ATP binding"/>
    <property type="evidence" value="ECO:0007669"/>
    <property type="project" value="UniProtKB-KW"/>
</dbReference>